<dbReference type="SUPFAM" id="SSF52200">
    <property type="entry name" value="Toll/Interleukin receptor TIR domain"/>
    <property type="match status" value="1"/>
</dbReference>
<dbReference type="InterPro" id="IPR035897">
    <property type="entry name" value="Toll_tir_struct_dom_sf"/>
</dbReference>
<gene>
    <name evidence="3" type="ORF">RGQ29_017421</name>
</gene>
<dbReference type="PANTHER" id="PTHR32009:SF153">
    <property type="entry name" value="TMV RESISTANCE PROTEIN N-LIKE"/>
    <property type="match status" value="1"/>
</dbReference>
<name>A0AAN7FLN5_QUERU</name>
<dbReference type="PROSITE" id="PS50104">
    <property type="entry name" value="TIR"/>
    <property type="match status" value="1"/>
</dbReference>
<dbReference type="FunFam" id="3.40.50.10140:FF:000007">
    <property type="entry name" value="Disease resistance protein (TIR-NBS-LRR class)"/>
    <property type="match status" value="1"/>
</dbReference>
<comment type="caution">
    <text evidence="3">The sequence shown here is derived from an EMBL/GenBank/DDBJ whole genome shotgun (WGS) entry which is preliminary data.</text>
</comment>
<proteinExistence type="predicted"/>
<dbReference type="EMBL" id="JAXUIC010000004">
    <property type="protein sequence ID" value="KAK4593296.1"/>
    <property type="molecule type" value="Genomic_DNA"/>
</dbReference>
<evidence type="ECO:0000313" key="4">
    <source>
        <dbReference type="Proteomes" id="UP001324115"/>
    </source>
</evidence>
<protein>
    <recommendedName>
        <fullName evidence="2">TIR domain-containing protein</fullName>
    </recommendedName>
</protein>
<dbReference type="PANTHER" id="PTHR32009">
    <property type="entry name" value="TMV RESISTANCE PROTEIN N-LIKE"/>
    <property type="match status" value="1"/>
</dbReference>
<evidence type="ECO:0000259" key="2">
    <source>
        <dbReference type="PROSITE" id="PS50104"/>
    </source>
</evidence>
<sequence>MSTPGATSSSASPLTPRWKYDVFLSFRGEDTRNNFTDHLYVALQRKGIFTFRDEEELERGESISPALLKAIEESRFAIIILSKNYASSTWCKEELAKIVRCRKETGLTILPVFYYVSPSDVRKQARTIFDHNFQDVKSKDSLTDMIEAYERSKTWEDALREVANLSGWHLRDR</sequence>
<reference evidence="3 4" key="1">
    <citation type="journal article" date="2023" name="G3 (Bethesda)">
        <title>A haplotype-resolved chromosome-scale genome for Quercus rubra L. provides insights into the genetics of adaptive traits for red oak species.</title>
        <authorList>
            <person name="Kapoor B."/>
            <person name="Jenkins J."/>
            <person name="Schmutz J."/>
            <person name="Zhebentyayeva T."/>
            <person name="Kuelheim C."/>
            <person name="Coggeshall M."/>
            <person name="Heim C."/>
            <person name="Lasky J.R."/>
            <person name="Leites L."/>
            <person name="Islam-Faridi N."/>
            <person name="Romero-Severson J."/>
            <person name="DeLeo V.L."/>
            <person name="Lucas S.M."/>
            <person name="Lazic D."/>
            <person name="Gailing O."/>
            <person name="Carlson J."/>
            <person name="Staton M."/>
        </authorList>
    </citation>
    <scope>NUCLEOTIDE SEQUENCE [LARGE SCALE GENOMIC DNA]</scope>
    <source>
        <strain evidence="3">Pseudo-F2</strain>
    </source>
</reference>
<evidence type="ECO:0000256" key="1">
    <source>
        <dbReference type="ARBA" id="ARBA00023027"/>
    </source>
</evidence>
<dbReference type="Proteomes" id="UP001324115">
    <property type="component" value="Unassembled WGS sequence"/>
</dbReference>
<evidence type="ECO:0000313" key="3">
    <source>
        <dbReference type="EMBL" id="KAK4593296.1"/>
    </source>
</evidence>
<keyword evidence="4" id="KW-1185">Reference proteome</keyword>
<dbReference type="Pfam" id="PF01582">
    <property type="entry name" value="TIR"/>
    <property type="match status" value="1"/>
</dbReference>
<organism evidence="3 4">
    <name type="scientific">Quercus rubra</name>
    <name type="common">Northern red oak</name>
    <name type="synonym">Quercus borealis</name>
    <dbReference type="NCBI Taxonomy" id="3512"/>
    <lineage>
        <taxon>Eukaryota</taxon>
        <taxon>Viridiplantae</taxon>
        <taxon>Streptophyta</taxon>
        <taxon>Embryophyta</taxon>
        <taxon>Tracheophyta</taxon>
        <taxon>Spermatophyta</taxon>
        <taxon>Magnoliopsida</taxon>
        <taxon>eudicotyledons</taxon>
        <taxon>Gunneridae</taxon>
        <taxon>Pentapetalae</taxon>
        <taxon>rosids</taxon>
        <taxon>fabids</taxon>
        <taxon>Fagales</taxon>
        <taxon>Fagaceae</taxon>
        <taxon>Quercus</taxon>
    </lineage>
</organism>
<dbReference type="AlphaFoldDB" id="A0AAN7FLN5"/>
<keyword evidence="1" id="KW-0520">NAD</keyword>
<feature type="domain" description="TIR" evidence="2">
    <location>
        <begin position="18"/>
        <end position="173"/>
    </location>
</feature>
<dbReference type="Gene3D" id="3.40.50.10140">
    <property type="entry name" value="Toll/interleukin-1 receptor homology (TIR) domain"/>
    <property type="match status" value="1"/>
</dbReference>
<accession>A0AAN7FLN5</accession>
<dbReference type="SMART" id="SM00255">
    <property type="entry name" value="TIR"/>
    <property type="match status" value="1"/>
</dbReference>
<dbReference type="InterPro" id="IPR000157">
    <property type="entry name" value="TIR_dom"/>
</dbReference>
<dbReference type="GO" id="GO:0007165">
    <property type="term" value="P:signal transduction"/>
    <property type="evidence" value="ECO:0007669"/>
    <property type="project" value="InterPro"/>
</dbReference>